<sequence>MKKIGEHFAQEVEAAGLAGLPFAWGDDGEIEFGKSLTQAQIDSIVAVYDAHDPSAQAPG</sequence>
<accession>A0A1K0IRI2</accession>
<gene>
    <name evidence="1" type="ORF">CNECB9_2370084</name>
</gene>
<dbReference type="AlphaFoldDB" id="A0A1K0IRI2"/>
<organism evidence="1">
    <name type="scientific">Cupriavidus necator</name>
    <name type="common">Alcaligenes eutrophus</name>
    <name type="synonym">Ralstonia eutropha</name>
    <dbReference type="NCBI Taxonomy" id="106590"/>
    <lineage>
        <taxon>Bacteria</taxon>
        <taxon>Pseudomonadati</taxon>
        <taxon>Pseudomonadota</taxon>
        <taxon>Betaproteobacteria</taxon>
        <taxon>Burkholderiales</taxon>
        <taxon>Burkholderiaceae</taxon>
        <taxon>Cupriavidus</taxon>
    </lineage>
</organism>
<dbReference type="RefSeq" id="WP_340524039.1">
    <property type="nucleotide sequence ID" value="NZ_FMSH01000154.1"/>
</dbReference>
<dbReference type="EMBL" id="FMSH01000154">
    <property type="protein sequence ID" value="SCU75510.1"/>
    <property type="molecule type" value="Genomic_DNA"/>
</dbReference>
<evidence type="ECO:0000313" key="1">
    <source>
        <dbReference type="EMBL" id="SCU75510.1"/>
    </source>
</evidence>
<name>A0A1K0IRI2_CUPNE</name>
<reference evidence="1" key="1">
    <citation type="submission" date="2016-09" db="EMBL/GenBank/DDBJ databases">
        <authorList>
            <person name="Capua I."/>
            <person name="De Benedictis P."/>
            <person name="Joannis T."/>
            <person name="Lombin L.H."/>
            <person name="Cattoli G."/>
        </authorList>
    </citation>
    <scope>NUCLEOTIDE SEQUENCE</scope>
    <source>
        <strain evidence="1">B9</strain>
    </source>
</reference>
<protein>
    <submittedName>
        <fullName evidence="1">Uncharacterized protein</fullName>
    </submittedName>
</protein>
<proteinExistence type="predicted"/>